<dbReference type="Pfam" id="PF01190">
    <property type="entry name" value="Pollen_Ole_e_1"/>
    <property type="match status" value="1"/>
</dbReference>
<organism evidence="2 3">
    <name type="scientific">Salvia divinorum</name>
    <name type="common">Maria pastora</name>
    <name type="synonym">Diviner's sage</name>
    <dbReference type="NCBI Taxonomy" id="28513"/>
    <lineage>
        <taxon>Eukaryota</taxon>
        <taxon>Viridiplantae</taxon>
        <taxon>Streptophyta</taxon>
        <taxon>Embryophyta</taxon>
        <taxon>Tracheophyta</taxon>
        <taxon>Spermatophyta</taxon>
        <taxon>Magnoliopsida</taxon>
        <taxon>eudicotyledons</taxon>
        <taxon>Gunneridae</taxon>
        <taxon>Pentapetalae</taxon>
        <taxon>asterids</taxon>
        <taxon>lamiids</taxon>
        <taxon>Lamiales</taxon>
        <taxon>Lamiaceae</taxon>
        <taxon>Nepetoideae</taxon>
        <taxon>Mentheae</taxon>
        <taxon>Salviinae</taxon>
        <taxon>Salvia</taxon>
        <taxon>Salvia subgen. Calosphace</taxon>
    </lineage>
</organism>
<evidence type="ECO:0000313" key="2">
    <source>
        <dbReference type="EMBL" id="KAL1541137.1"/>
    </source>
</evidence>
<reference evidence="2 3" key="1">
    <citation type="submission" date="2024-06" db="EMBL/GenBank/DDBJ databases">
        <title>A chromosome level genome sequence of Diviner's sage (Salvia divinorum).</title>
        <authorList>
            <person name="Ford S.A."/>
            <person name="Ro D.-K."/>
            <person name="Ness R.W."/>
            <person name="Phillips M.A."/>
        </authorList>
    </citation>
    <scope>NUCLEOTIDE SEQUENCE [LARGE SCALE GENOMIC DNA]</scope>
    <source>
        <strain evidence="2">SAF-2024a</strain>
        <tissue evidence="2">Leaf</tissue>
    </source>
</reference>
<feature type="chain" id="PRO_5044839657" evidence="1">
    <location>
        <begin position="28"/>
        <end position="344"/>
    </location>
</feature>
<name>A0ABD1GAM4_SALDI</name>
<dbReference type="PANTHER" id="PTHR33935:SF22">
    <property type="entry name" value="OS10G0149400 PROTEIN"/>
    <property type="match status" value="1"/>
</dbReference>
<dbReference type="PRINTS" id="PR01217">
    <property type="entry name" value="PRICHEXTENSN"/>
</dbReference>
<evidence type="ECO:0000256" key="1">
    <source>
        <dbReference type="SAM" id="SignalP"/>
    </source>
</evidence>
<sequence>MRLQLQLHSLSLGLVFLLLCFLSFCNAAFEIAGAAHCADCKLNNFKTAHAFSGLHVTIDCKVEKEIKRVGKGELDADGKFKISLPKETIADVKSKNCYAQLHSAAPCPAHGGVEATAIVFKSQIDGKVTFSPKKALTFSTALCTSKLLWPFFQYPPLPKTDPWKKHWPQITIPPLKKHHWKKVWPKITFPHPIVKTLPPPVPIYKPKPKPKLPVVKPLPPSVPIYKPKPKIPVVKPPVPVYKPKPKPKIPVVKPPVPVYKPKPKIPVVKPLPPHVPIYKPPTKPIPHPFHKPPLVKPLPPPFPLFPHPPFYKKPCPPFAKFPPKSYDHPKFGYFPKLPPLNPNP</sequence>
<evidence type="ECO:0000313" key="3">
    <source>
        <dbReference type="Proteomes" id="UP001567538"/>
    </source>
</evidence>
<dbReference type="Proteomes" id="UP001567538">
    <property type="component" value="Unassembled WGS sequence"/>
</dbReference>
<keyword evidence="3" id="KW-1185">Reference proteome</keyword>
<dbReference type="EMBL" id="JBEAFC010000009">
    <property type="protein sequence ID" value="KAL1541137.1"/>
    <property type="molecule type" value="Genomic_DNA"/>
</dbReference>
<dbReference type="PANTHER" id="PTHR33935">
    <property type="entry name" value="OS10G0148100 PROTEIN"/>
    <property type="match status" value="1"/>
</dbReference>
<proteinExistence type="predicted"/>
<keyword evidence="1" id="KW-0732">Signal</keyword>
<accession>A0ABD1GAM4</accession>
<protein>
    <submittedName>
        <fullName evidence="2">Proline-rich protein 4-like</fullName>
    </submittedName>
</protein>
<dbReference type="AlphaFoldDB" id="A0ABD1GAM4"/>
<gene>
    <name evidence="2" type="ORF">AAHA92_25394</name>
</gene>
<feature type="signal peptide" evidence="1">
    <location>
        <begin position="1"/>
        <end position="27"/>
    </location>
</feature>
<comment type="caution">
    <text evidence="2">The sequence shown here is derived from an EMBL/GenBank/DDBJ whole genome shotgun (WGS) entry which is preliminary data.</text>
</comment>